<protein>
    <submittedName>
        <fullName evidence="2">Uncharacterized protein</fullName>
    </submittedName>
</protein>
<sequence>MRRVISILLILMQLLFFINYFLNDGVMFFNLYLWAFTAIFGIMMGIRSWRNGPYLYENHFLYTATYLIVSLLSILSLLFIVFLFVTRPYLL</sequence>
<evidence type="ECO:0000313" key="3">
    <source>
        <dbReference type="Proteomes" id="UP000199008"/>
    </source>
</evidence>
<keyword evidence="1" id="KW-1133">Transmembrane helix</keyword>
<name>A0A1G9BV26_9BACL</name>
<accession>A0A1G9BV26</accession>
<evidence type="ECO:0000313" key="2">
    <source>
        <dbReference type="EMBL" id="SDK42825.1"/>
    </source>
</evidence>
<feature type="transmembrane region" description="Helical" evidence="1">
    <location>
        <begin position="5"/>
        <end position="22"/>
    </location>
</feature>
<keyword evidence="3" id="KW-1185">Reference proteome</keyword>
<dbReference type="EMBL" id="FNFY01000003">
    <property type="protein sequence ID" value="SDK42825.1"/>
    <property type="molecule type" value="Genomic_DNA"/>
</dbReference>
<organism evidence="2 3">
    <name type="scientific">Lacicoccus qingdaonensis</name>
    <dbReference type="NCBI Taxonomy" id="576118"/>
    <lineage>
        <taxon>Bacteria</taxon>
        <taxon>Bacillati</taxon>
        <taxon>Bacillota</taxon>
        <taxon>Bacilli</taxon>
        <taxon>Bacillales</taxon>
        <taxon>Salinicoccaceae</taxon>
        <taxon>Lacicoccus</taxon>
    </lineage>
</organism>
<dbReference type="Proteomes" id="UP000199008">
    <property type="component" value="Unassembled WGS sequence"/>
</dbReference>
<proteinExistence type="predicted"/>
<dbReference type="STRING" id="576118.SAMN05216216_103103"/>
<reference evidence="3" key="1">
    <citation type="submission" date="2016-10" db="EMBL/GenBank/DDBJ databases">
        <authorList>
            <person name="Varghese N."/>
            <person name="Submissions S."/>
        </authorList>
    </citation>
    <scope>NUCLEOTIDE SEQUENCE [LARGE SCALE GENOMIC DNA]</scope>
    <source>
        <strain evidence="3">CGMCC 1.8895</strain>
    </source>
</reference>
<evidence type="ECO:0000256" key="1">
    <source>
        <dbReference type="SAM" id="Phobius"/>
    </source>
</evidence>
<keyword evidence="1" id="KW-0472">Membrane</keyword>
<feature type="transmembrane region" description="Helical" evidence="1">
    <location>
        <begin position="28"/>
        <end position="49"/>
    </location>
</feature>
<keyword evidence="1" id="KW-0812">Transmembrane</keyword>
<dbReference type="AlphaFoldDB" id="A0A1G9BV26"/>
<feature type="transmembrane region" description="Helical" evidence="1">
    <location>
        <begin position="61"/>
        <end position="85"/>
    </location>
</feature>
<gene>
    <name evidence="2" type="ORF">SAMN05216216_103103</name>
</gene>